<comment type="subcellular location">
    <subcellularLocation>
        <location evidence="1">Nucleus</location>
    </subcellularLocation>
</comment>
<evidence type="ECO:0000313" key="3">
    <source>
        <dbReference type="EMBL" id="KAF0852863.1"/>
    </source>
</evidence>
<accession>A0A8K0AHY7</accession>
<dbReference type="GO" id="GO:0005634">
    <property type="term" value="C:nucleus"/>
    <property type="evidence" value="ECO:0007669"/>
    <property type="project" value="UniProtKB-SubCell"/>
</dbReference>
<organism evidence="3 4">
    <name type="scientific">Andalucia godoyi</name>
    <name type="common">Flagellate</name>
    <dbReference type="NCBI Taxonomy" id="505711"/>
    <lineage>
        <taxon>Eukaryota</taxon>
        <taxon>Discoba</taxon>
        <taxon>Jakobida</taxon>
        <taxon>Andalucina</taxon>
        <taxon>Andaluciidae</taxon>
        <taxon>Andalucia</taxon>
    </lineage>
</organism>
<dbReference type="InterPro" id="IPR002730">
    <property type="entry name" value="Rpp29/RNP1"/>
</dbReference>
<dbReference type="OrthoDB" id="124041at2759"/>
<dbReference type="SMART" id="SM00538">
    <property type="entry name" value="POP4"/>
    <property type="match status" value="1"/>
</dbReference>
<comment type="similarity">
    <text evidence="2">Belongs to the eukaryotic/archaeal RNase P protein component 1 family.</text>
</comment>
<dbReference type="SMR" id="A0A8K0AHY7"/>
<evidence type="ECO:0000256" key="2">
    <source>
        <dbReference type="ARBA" id="ARBA00006181"/>
    </source>
</evidence>
<dbReference type="InterPro" id="IPR016848">
    <property type="entry name" value="RNase_P/MRP_Rpp29-subunit"/>
</dbReference>
<dbReference type="GO" id="GO:0030677">
    <property type="term" value="C:ribonuclease P complex"/>
    <property type="evidence" value="ECO:0007669"/>
    <property type="project" value="InterPro"/>
</dbReference>
<dbReference type="Gene3D" id="2.30.30.210">
    <property type="entry name" value="Ribonuclease P/MRP, subunit p29"/>
    <property type="match status" value="1"/>
</dbReference>
<keyword evidence="4" id="KW-1185">Reference proteome</keyword>
<name>A0A8K0AHY7_ANDGO</name>
<comment type="caution">
    <text evidence="3">The sequence shown here is derived from an EMBL/GenBank/DDBJ whole genome shotgun (WGS) entry which is preliminary data.</text>
</comment>
<dbReference type="PANTHER" id="PTHR13348">
    <property type="entry name" value="RIBONUCLEASE P SUBUNIT P29"/>
    <property type="match status" value="1"/>
</dbReference>
<dbReference type="EMBL" id="VRVR01000012">
    <property type="protein sequence ID" value="KAF0852863.1"/>
    <property type="molecule type" value="Genomic_DNA"/>
</dbReference>
<protein>
    <submittedName>
        <fullName evidence="3">Nuclear ribonuclease P subunit Rpp29 (Pop4)</fullName>
    </submittedName>
</protein>
<dbReference type="PANTHER" id="PTHR13348:SF0">
    <property type="entry name" value="RIBONUCLEASE P PROTEIN SUBUNIT P29"/>
    <property type="match status" value="1"/>
</dbReference>
<dbReference type="AlphaFoldDB" id="A0A8K0AHY7"/>
<dbReference type="InterPro" id="IPR036980">
    <property type="entry name" value="RNase_P/MRP_Rpp29_sf"/>
</dbReference>
<evidence type="ECO:0000313" key="4">
    <source>
        <dbReference type="Proteomes" id="UP000799049"/>
    </source>
</evidence>
<dbReference type="Pfam" id="PF01868">
    <property type="entry name" value="RNase_P-MRP_p29"/>
    <property type="match status" value="1"/>
</dbReference>
<sequence length="297" mass="32824">MQRKKHVPRDKIPKSISSTSVVSAKQARELALRDFCRSELYGYCAAKTAADLSLTVAEAGKVAATVDLKLTFGASEEVLWENKVSRKRVFVDPEHGEDVAVASQMDLSRAATATTATTASAAKESADDTDTSFQRVSKHSASLEPLLSSKRRKKERTQVGFDIPANCRKYSLYEPLHALWVSYFAQMAANDNADVAANRLLKADWHGAVFTVVRCVTHPERVGLTGIVIMETENTIHMITVKDCLVRIPKARTLFECTVPLTQSKQARFVINGSTCCVRPHERTVRKWKADPSAVDI</sequence>
<dbReference type="GO" id="GO:0000172">
    <property type="term" value="C:ribonuclease MRP complex"/>
    <property type="evidence" value="ECO:0007669"/>
    <property type="project" value="InterPro"/>
</dbReference>
<reference evidence="3" key="1">
    <citation type="submission" date="2019-09" db="EMBL/GenBank/DDBJ databases">
        <title>The Mitochondrial Proteome of the Jakobid, Andalucia godoyi, a Protist With the Most Gene-Rich and Bacteria-Like Mitochondrial Genome.</title>
        <authorList>
            <person name="Gray M.W."/>
            <person name="Burger G."/>
            <person name="Derelle R."/>
            <person name="Klimes V."/>
            <person name="Leger M."/>
            <person name="Sarrasin M."/>
            <person name="Vlcek C."/>
            <person name="Roger A.J."/>
            <person name="Elias M."/>
            <person name="Lang B.F."/>
        </authorList>
    </citation>
    <scope>NUCLEOTIDE SEQUENCE</scope>
    <source>
        <strain evidence="3">And28</strain>
    </source>
</reference>
<dbReference type="GO" id="GO:0033204">
    <property type="term" value="F:ribonuclease P RNA binding"/>
    <property type="evidence" value="ECO:0007669"/>
    <property type="project" value="InterPro"/>
</dbReference>
<dbReference type="GO" id="GO:0001682">
    <property type="term" value="P:tRNA 5'-leader removal"/>
    <property type="evidence" value="ECO:0007669"/>
    <property type="project" value="InterPro"/>
</dbReference>
<dbReference type="SUPFAM" id="SSF101744">
    <property type="entry name" value="Rof/RNase P subunit-like"/>
    <property type="match status" value="1"/>
</dbReference>
<proteinExistence type="inferred from homology"/>
<dbReference type="InterPro" id="IPR023534">
    <property type="entry name" value="Rof/RNase_P-like"/>
</dbReference>
<dbReference type="GO" id="GO:0006364">
    <property type="term" value="P:rRNA processing"/>
    <property type="evidence" value="ECO:0007669"/>
    <property type="project" value="TreeGrafter"/>
</dbReference>
<dbReference type="Proteomes" id="UP000799049">
    <property type="component" value="Unassembled WGS sequence"/>
</dbReference>
<gene>
    <name evidence="3" type="ORF">ANDGO_02773</name>
</gene>
<evidence type="ECO:0000256" key="1">
    <source>
        <dbReference type="ARBA" id="ARBA00004123"/>
    </source>
</evidence>